<evidence type="ECO:0000256" key="1">
    <source>
        <dbReference type="ARBA" id="ARBA00022514"/>
    </source>
</evidence>
<reference evidence="4" key="1">
    <citation type="journal article" date="2023" name="Science">
        <title>Genome structures resolve the early diversification of teleost fishes.</title>
        <authorList>
            <person name="Parey E."/>
            <person name="Louis A."/>
            <person name="Montfort J."/>
            <person name="Bouchez O."/>
            <person name="Roques C."/>
            <person name="Iampietro C."/>
            <person name="Lluch J."/>
            <person name="Castinel A."/>
            <person name="Donnadieu C."/>
            <person name="Desvignes T."/>
            <person name="Floi Bucao C."/>
            <person name="Jouanno E."/>
            <person name="Wen M."/>
            <person name="Mejri S."/>
            <person name="Dirks R."/>
            <person name="Jansen H."/>
            <person name="Henkel C."/>
            <person name="Chen W.J."/>
            <person name="Zahm M."/>
            <person name="Cabau C."/>
            <person name="Klopp C."/>
            <person name="Thompson A.W."/>
            <person name="Robinson-Rechavi M."/>
            <person name="Braasch I."/>
            <person name="Lecointre G."/>
            <person name="Bobe J."/>
            <person name="Postlethwait J.H."/>
            <person name="Berthelot C."/>
            <person name="Roest Crollius H."/>
            <person name="Guiguen Y."/>
        </authorList>
    </citation>
    <scope>NUCLEOTIDE SEQUENCE</scope>
    <source>
        <strain evidence="4">NC1722</strain>
    </source>
</reference>
<dbReference type="AlphaFoldDB" id="A0AAD7T854"/>
<protein>
    <recommendedName>
        <fullName evidence="3">Chemokine interleukin-8-like domain-containing protein</fullName>
    </recommendedName>
</protein>
<dbReference type="SMART" id="SM00199">
    <property type="entry name" value="SCY"/>
    <property type="match status" value="1"/>
</dbReference>
<feature type="chain" id="PRO_5042019456" description="Chemokine interleukin-8-like domain-containing protein" evidence="2">
    <location>
        <begin position="23"/>
        <end position="112"/>
    </location>
</feature>
<feature type="signal peptide" evidence="2">
    <location>
        <begin position="1"/>
        <end position="22"/>
    </location>
</feature>
<evidence type="ECO:0000313" key="5">
    <source>
        <dbReference type="Proteomes" id="UP001221898"/>
    </source>
</evidence>
<dbReference type="SUPFAM" id="SSF54117">
    <property type="entry name" value="Interleukin 8-like chemokines"/>
    <property type="match status" value="1"/>
</dbReference>
<dbReference type="Proteomes" id="UP001221898">
    <property type="component" value="Unassembled WGS sequence"/>
</dbReference>
<keyword evidence="1" id="KW-0202">Cytokine</keyword>
<evidence type="ECO:0000313" key="4">
    <source>
        <dbReference type="EMBL" id="KAJ8416003.1"/>
    </source>
</evidence>
<dbReference type="Gene3D" id="2.40.50.40">
    <property type="match status" value="1"/>
</dbReference>
<dbReference type="GO" id="GO:0006955">
    <property type="term" value="P:immune response"/>
    <property type="evidence" value="ECO:0007669"/>
    <property type="project" value="InterPro"/>
</dbReference>
<name>A0AAD7T854_9TELE</name>
<dbReference type="PRINTS" id="PR00437">
    <property type="entry name" value="SMALLCYTKCXC"/>
</dbReference>
<evidence type="ECO:0000256" key="2">
    <source>
        <dbReference type="SAM" id="SignalP"/>
    </source>
</evidence>
<organism evidence="4 5">
    <name type="scientific">Aldrovandia affinis</name>
    <dbReference type="NCBI Taxonomy" id="143900"/>
    <lineage>
        <taxon>Eukaryota</taxon>
        <taxon>Metazoa</taxon>
        <taxon>Chordata</taxon>
        <taxon>Craniata</taxon>
        <taxon>Vertebrata</taxon>
        <taxon>Euteleostomi</taxon>
        <taxon>Actinopterygii</taxon>
        <taxon>Neopterygii</taxon>
        <taxon>Teleostei</taxon>
        <taxon>Notacanthiformes</taxon>
        <taxon>Halosauridae</taxon>
        <taxon>Aldrovandia</taxon>
    </lineage>
</organism>
<dbReference type="Pfam" id="PF00048">
    <property type="entry name" value="IL8"/>
    <property type="match status" value="1"/>
</dbReference>
<dbReference type="GO" id="GO:0005615">
    <property type="term" value="C:extracellular space"/>
    <property type="evidence" value="ECO:0007669"/>
    <property type="project" value="UniProtKB-KW"/>
</dbReference>
<dbReference type="GO" id="GO:0008009">
    <property type="term" value="F:chemokine activity"/>
    <property type="evidence" value="ECO:0007669"/>
    <property type="project" value="InterPro"/>
</dbReference>
<accession>A0AAD7T854</accession>
<keyword evidence="2" id="KW-0732">Signal</keyword>
<dbReference type="EMBL" id="JAINUG010000007">
    <property type="protein sequence ID" value="KAJ8416003.1"/>
    <property type="molecule type" value="Genomic_DNA"/>
</dbReference>
<dbReference type="InterPro" id="IPR001089">
    <property type="entry name" value="Chemokine_CXC"/>
</dbReference>
<keyword evidence="5" id="KW-1185">Reference proteome</keyword>
<dbReference type="InterPro" id="IPR001811">
    <property type="entry name" value="Chemokine_IL8-like_dom"/>
</dbReference>
<gene>
    <name evidence="4" type="ORF">AAFF_G00380250</name>
</gene>
<sequence length="112" mass="12851">MEFTLKARFFLAAALCLQLHHARVGESVYVPIRCLCPETNVFVPEVLIADFSITEKGAHCESDEIIVTLKNTMKACLSPGENQGQKLIRCWNRINKDENKKMSCLRRRKRMP</sequence>
<dbReference type="InterPro" id="IPR036048">
    <property type="entry name" value="Interleukin_8-like_sf"/>
</dbReference>
<feature type="domain" description="Chemokine interleukin-8-like" evidence="3">
    <location>
        <begin position="31"/>
        <end position="91"/>
    </location>
</feature>
<comment type="caution">
    <text evidence="4">The sequence shown here is derived from an EMBL/GenBank/DDBJ whole genome shotgun (WGS) entry which is preliminary data.</text>
</comment>
<proteinExistence type="predicted"/>
<evidence type="ECO:0000259" key="3">
    <source>
        <dbReference type="SMART" id="SM00199"/>
    </source>
</evidence>
<dbReference type="PRINTS" id="PR00436">
    <property type="entry name" value="INTERLEUKIN8"/>
</dbReference>